<proteinExistence type="predicted"/>
<dbReference type="Proteomes" id="UP001205486">
    <property type="component" value="Unassembled WGS sequence"/>
</dbReference>
<evidence type="ECO:0000313" key="2">
    <source>
        <dbReference type="Proteomes" id="UP001205486"/>
    </source>
</evidence>
<name>A0ACC6AI10_NITWI</name>
<reference evidence="1" key="1">
    <citation type="submission" date="2022-03" db="EMBL/GenBank/DDBJ databases">
        <title>Interactions between chemoautotrophic and heterotrophic bacteria.</title>
        <authorList>
            <person name="Santoro A."/>
        </authorList>
    </citation>
    <scope>NUCLEOTIDE SEQUENCE</scope>
    <source>
        <strain evidence="1">Nb-106</strain>
    </source>
</reference>
<sequence>MAPKIIVRPRTPARIRQRAIQMFREWDASMTRDYGPLYYRQMGYTVH</sequence>
<accession>A0ACC6AI10</accession>
<protein>
    <submittedName>
        <fullName evidence="1">Uncharacterized protein</fullName>
    </submittedName>
</protein>
<keyword evidence="2" id="KW-1185">Reference proteome</keyword>
<organism evidence="1 2">
    <name type="scientific">Nitrobacter winogradskyi</name>
    <name type="common">Nitrobacter agilis</name>
    <dbReference type="NCBI Taxonomy" id="913"/>
    <lineage>
        <taxon>Bacteria</taxon>
        <taxon>Pseudomonadati</taxon>
        <taxon>Pseudomonadota</taxon>
        <taxon>Alphaproteobacteria</taxon>
        <taxon>Hyphomicrobiales</taxon>
        <taxon>Nitrobacteraceae</taxon>
        <taxon>Nitrobacter</taxon>
    </lineage>
</organism>
<evidence type="ECO:0000313" key="1">
    <source>
        <dbReference type="EMBL" id="MCP1998852.1"/>
    </source>
</evidence>
<comment type="caution">
    <text evidence="1">The sequence shown here is derived from an EMBL/GenBank/DDBJ whole genome shotgun (WGS) entry which is preliminary data.</text>
</comment>
<dbReference type="EMBL" id="JALJZS010000001">
    <property type="protein sequence ID" value="MCP1998852.1"/>
    <property type="molecule type" value="Genomic_DNA"/>
</dbReference>
<gene>
    <name evidence="1" type="ORF">J2S34_001274</name>
</gene>